<organism evidence="1 2">
    <name type="scientific">Nocardioides anomalus</name>
    <dbReference type="NCBI Taxonomy" id="2712223"/>
    <lineage>
        <taxon>Bacteria</taxon>
        <taxon>Bacillati</taxon>
        <taxon>Actinomycetota</taxon>
        <taxon>Actinomycetes</taxon>
        <taxon>Propionibacteriales</taxon>
        <taxon>Nocardioidaceae</taxon>
        <taxon>Nocardioides</taxon>
    </lineage>
</organism>
<dbReference type="EMBL" id="CP049257">
    <property type="protein sequence ID" value="QIG42674.1"/>
    <property type="molecule type" value="Genomic_DNA"/>
</dbReference>
<dbReference type="Pfam" id="PF13830">
    <property type="entry name" value="DUF4192"/>
    <property type="match status" value="1"/>
</dbReference>
<dbReference type="InterPro" id="IPR025447">
    <property type="entry name" value="DUF4192"/>
</dbReference>
<protein>
    <submittedName>
        <fullName evidence="1">DUF4192 domain-containing protein</fullName>
    </submittedName>
</protein>
<dbReference type="AlphaFoldDB" id="A0A6G6WBS1"/>
<sequence>MTRPTTLTARSPEDVLAAVPVVLGFEPRDSVVMLTFGGLEAFHARVDLPPPHAADEAVALLLDPALRHRVERVVFVVYADDGPPARTAIRRLRRSFTAAGIDVVEVLRAADGRWYAPGRPGAPPTGVPYDVGDHRFRAQAVLEGIVVHGSRAELEAVLRPRPEGVAAVAEAVRRASPSPPDEIADLVDTRLDAGRLPDPELARVLLGLTDPAGRDAAWAALSRDAALRHVRLWSDAVQRAPDDLVAAPAAVLALAAWLAGHGAFAWCAVDRARAADPDNTLAALVADVLTNAVPPSAWQVA</sequence>
<dbReference type="KEGG" id="nano:G5V58_07665"/>
<evidence type="ECO:0000313" key="2">
    <source>
        <dbReference type="Proteomes" id="UP000502996"/>
    </source>
</evidence>
<reference evidence="1 2" key="1">
    <citation type="submission" date="2020-02" db="EMBL/GenBank/DDBJ databases">
        <title>Full genome sequence of Nocardioides sp. R-3366.</title>
        <authorList>
            <person name="Im W.-T."/>
        </authorList>
    </citation>
    <scope>NUCLEOTIDE SEQUENCE [LARGE SCALE GENOMIC DNA]</scope>
    <source>
        <strain evidence="1 2">R-3366</strain>
    </source>
</reference>
<proteinExistence type="predicted"/>
<dbReference type="Proteomes" id="UP000502996">
    <property type="component" value="Chromosome"/>
</dbReference>
<gene>
    <name evidence="1" type="ORF">G5V58_07665</name>
</gene>
<keyword evidence="2" id="KW-1185">Reference proteome</keyword>
<name>A0A6G6WBS1_9ACTN</name>
<accession>A0A6G6WBS1</accession>
<evidence type="ECO:0000313" key="1">
    <source>
        <dbReference type="EMBL" id="QIG42674.1"/>
    </source>
</evidence>
<dbReference type="RefSeq" id="WP_165230655.1">
    <property type="nucleotide sequence ID" value="NZ_CP049257.1"/>
</dbReference>